<accession>A0AA47MPJ9</accession>
<feature type="compositionally biased region" description="Basic and acidic residues" evidence="3">
    <location>
        <begin position="47"/>
        <end position="58"/>
    </location>
</feature>
<dbReference type="Pfam" id="PF18701">
    <property type="entry name" value="DUF5641"/>
    <property type="match status" value="1"/>
</dbReference>
<keyword evidence="1" id="KW-0863">Zinc-finger</keyword>
<keyword evidence="6" id="KW-1185">Reference proteome</keyword>
<dbReference type="Pfam" id="PF03564">
    <property type="entry name" value="DUF1759"/>
    <property type="match status" value="1"/>
</dbReference>
<evidence type="ECO:0000259" key="4">
    <source>
        <dbReference type="PROSITE" id="PS50158"/>
    </source>
</evidence>
<dbReference type="InterPro" id="IPR005312">
    <property type="entry name" value="DUF1759"/>
</dbReference>
<evidence type="ECO:0000313" key="6">
    <source>
        <dbReference type="Proteomes" id="UP001174136"/>
    </source>
</evidence>
<dbReference type="EMBL" id="JAOPHQ010003147">
    <property type="protein sequence ID" value="KAK0144263.1"/>
    <property type="molecule type" value="Genomic_DNA"/>
</dbReference>
<dbReference type="GO" id="GO:0008270">
    <property type="term" value="F:zinc ion binding"/>
    <property type="evidence" value="ECO:0007669"/>
    <property type="project" value="UniProtKB-KW"/>
</dbReference>
<dbReference type="PANTHER" id="PTHR47331">
    <property type="entry name" value="PHD-TYPE DOMAIN-CONTAINING PROTEIN"/>
    <property type="match status" value="1"/>
</dbReference>
<protein>
    <recommendedName>
        <fullName evidence="4">CCHC-type domain-containing protein</fullName>
    </recommendedName>
</protein>
<dbReference type="InterPro" id="IPR040676">
    <property type="entry name" value="DUF5641"/>
</dbReference>
<dbReference type="PROSITE" id="PS50158">
    <property type="entry name" value="ZF_CCHC"/>
    <property type="match status" value="1"/>
</dbReference>
<keyword evidence="1" id="KW-0862">Zinc</keyword>
<comment type="caution">
    <text evidence="5">The sequence shown here is derived from an EMBL/GenBank/DDBJ whole genome shotgun (WGS) entry which is preliminary data.</text>
</comment>
<dbReference type="InterPro" id="IPR043502">
    <property type="entry name" value="DNA/RNA_pol_sf"/>
</dbReference>
<evidence type="ECO:0000256" key="1">
    <source>
        <dbReference type="PROSITE-ProRule" id="PRU00047"/>
    </source>
</evidence>
<feature type="region of interest" description="Disordered" evidence="3">
    <location>
        <begin position="535"/>
        <end position="582"/>
    </location>
</feature>
<name>A0AA47MPJ9_MERPO</name>
<dbReference type="InterPro" id="IPR008042">
    <property type="entry name" value="Retrotrans_Pao"/>
</dbReference>
<feature type="coiled-coil region" evidence="2">
    <location>
        <begin position="242"/>
        <end position="296"/>
    </location>
</feature>
<feature type="region of interest" description="Disordered" evidence="3">
    <location>
        <begin position="296"/>
        <end position="326"/>
    </location>
</feature>
<dbReference type="Pfam" id="PF05380">
    <property type="entry name" value="Peptidase_A17"/>
    <property type="match status" value="1"/>
</dbReference>
<feature type="compositionally biased region" description="Basic and acidic residues" evidence="3">
    <location>
        <begin position="567"/>
        <end position="580"/>
    </location>
</feature>
<proteinExistence type="predicted"/>
<dbReference type="SUPFAM" id="SSF56672">
    <property type="entry name" value="DNA/RNA polymerases"/>
    <property type="match status" value="1"/>
</dbReference>
<evidence type="ECO:0000313" key="5">
    <source>
        <dbReference type="EMBL" id="KAK0144263.1"/>
    </source>
</evidence>
<keyword evidence="1" id="KW-0479">Metal-binding</keyword>
<dbReference type="CDD" id="cd01644">
    <property type="entry name" value="RT_pepA17"/>
    <property type="match status" value="1"/>
</dbReference>
<feature type="domain" description="CCHC-type" evidence="4">
    <location>
        <begin position="616"/>
        <end position="630"/>
    </location>
</feature>
<evidence type="ECO:0000256" key="2">
    <source>
        <dbReference type="SAM" id="Coils"/>
    </source>
</evidence>
<dbReference type="SMART" id="SM00343">
    <property type="entry name" value="ZnF_C2HC"/>
    <property type="match status" value="2"/>
</dbReference>
<reference evidence="5" key="1">
    <citation type="journal article" date="2023" name="Front. Mar. Sci.">
        <title>A new Merluccius polli reference genome to investigate the effects of global change in West African waters.</title>
        <authorList>
            <person name="Mateo J.L."/>
            <person name="Blanco-Fernandez C."/>
            <person name="Garcia-Vazquez E."/>
            <person name="Machado-Schiaffino G."/>
        </authorList>
    </citation>
    <scope>NUCLEOTIDE SEQUENCE</scope>
    <source>
        <strain evidence="5">C29</strain>
        <tissue evidence="5">Fin</tissue>
    </source>
</reference>
<dbReference type="GO" id="GO:0003676">
    <property type="term" value="F:nucleic acid binding"/>
    <property type="evidence" value="ECO:0007669"/>
    <property type="project" value="InterPro"/>
</dbReference>
<organism evidence="5 6">
    <name type="scientific">Merluccius polli</name>
    <name type="common">Benguela hake</name>
    <name type="synonym">Merluccius cadenati</name>
    <dbReference type="NCBI Taxonomy" id="89951"/>
    <lineage>
        <taxon>Eukaryota</taxon>
        <taxon>Metazoa</taxon>
        <taxon>Chordata</taxon>
        <taxon>Craniata</taxon>
        <taxon>Vertebrata</taxon>
        <taxon>Euteleostomi</taxon>
        <taxon>Actinopterygii</taxon>
        <taxon>Neopterygii</taxon>
        <taxon>Teleostei</taxon>
        <taxon>Neoteleostei</taxon>
        <taxon>Acanthomorphata</taxon>
        <taxon>Zeiogadaria</taxon>
        <taxon>Gadariae</taxon>
        <taxon>Gadiformes</taxon>
        <taxon>Gadoidei</taxon>
        <taxon>Merlucciidae</taxon>
        <taxon>Merluccius</taxon>
    </lineage>
</organism>
<feature type="region of interest" description="Disordered" evidence="3">
    <location>
        <begin position="47"/>
        <end position="78"/>
    </location>
</feature>
<keyword evidence="2" id="KW-0175">Coiled coil</keyword>
<gene>
    <name evidence="5" type="ORF">N1851_017376</name>
</gene>
<feature type="compositionally biased region" description="Low complexity" evidence="3">
    <location>
        <begin position="301"/>
        <end position="315"/>
    </location>
</feature>
<dbReference type="PANTHER" id="PTHR47331:SF5">
    <property type="entry name" value="RIBONUCLEASE H"/>
    <property type="match status" value="1"/>
</dbReference>
<sequence length="1603" mass="182869">MAELIIKGAENPTPQSELEKQIDSLQHKIGRLKGALDETLVTTERERLEKEIQSREETLSSLQGQLQEQKEDSRRRSTRTKILTPKMLELLQDEAKKKERKILIAYEKWKSHARESREQLKKDLNENKESVVKTYSEALVHFTPSAVLRNHVDACEAATTEIKKIAYERIVDIDLDFDAEQAQRRLKELLKNGYARSVYGSTVSRMSKSVNGSEDTTLTAKRMNAAAELAAKEVELEGFLEEEKQREKIQLLEEQQRTLEEQQRKQLEVEKRALERIQAEKEIKAARARLQVYNQEAPQEGSVHSSNSHSGSPAPSRQPPNVTVSSSELNMSSLARALQDSMALNRLPVPEPSVFNGDPIQFIEWKTSFMSLIDSKAISSADKLYYLRKYVGGPARKTLEGTFYRNDSEAYRDAWDKMNHRYGQPFVIQRAFRDRLTEWPKVQPKDAEGLRDFSDYLNACQDAMSHVKGLEILNDCEENRKLVHKLPDWMASRWNRKATEALDSNREFPSFKDFTTFIAKEARIACNPITSPYAFHNSESSPAKRNNRDPKRNKASVLSTQTETEADGERQRPAKGKEKPPCAFCQDTQHRLHGCPKFIAKTLAERREFVKENKLCYGCTKPGHSAKDCRHRHSCNTCKGKHPTCLHDENYVKRERSKPWETISPSNTHRTDPATTAMSHAVTTGQSTNTSMIVPVWVSSKNNSQTEKLVYALLDTQSDTTFVDEEVSKTLKVDSCPVTLKLTTMIGCDTIVKSQRVSGLRIRGYESPIHIDLPPAYTKNCIPVNRTHIPTSETARQWNHLSTIVDKIPPLQDCEVGLLIGYNCARAMAPRDVISGGNEEPYAVCTDLGWSIVGCSSPCLDAPSVARRCFRIAVKELPPVTPADAIRVLESDFKDAKEDGKTVSQEDILFLDKLKTGIRKNSQGHYEMPLPFKERPNLPDNRQLAVVRLNHLKRKLSRDERYKEQYIKFMEDVIEKGDAEEVHDGGKEGEKWYVPHHGVYHAKKPDKLRVVFDCSAKYKGTSLNDHLLTGPDLMNNLNGVLLRFRLHSTALMCDVERMFHQFHVSKMDQDYLRFLWWRKGDLSAQPQEYRMKVHIFGAASSPGCANYGLKYLATENRDLYPLGSQFIMRDFYVDDGVASMDSTEKAIQLAQEARELCALGGLRLHKFVSNDRAVLESIPSSERASDIKDLNLTFDDLPAERALGIQWHIESDCLKFNVNLKDQPATRRGILSMVASLYDPLGFVAPFLLIGKGVLQEMCRQGTGWDDPLTEELRPRWERWKNDLTNMEKIDIPRSYAPANFGRVTRQEIHHFSDASMIGYGQCSYLRLRNEEGDIHYPEVKGAQTLSTETTEQDSLADRLSGFSSWSRAVRAVARILRRINKDKSNGLSTCDFIMNAPGSSHVGGVWERQIRTVRSVLNSTLSLSPGNLDDASLRAFFYEAMTIVNSRPLTVENLNDPNSLEPLTPNQLLTMKSTPALPPPGKFIREDMYARKRWRHVQYLAEQFWSRWRKEYLSNIAIRQRWHTPKRNLQKGDVVMMKNDDLPRNEWRLGRVSETTVDRDGLVRRVKICLGDRKLGKKGERLTKQSVLERPVQKLVLLLDSE</sequence>
<dbReference type="InterPro" id="IPR001878">
    <property type="entry name" value="Znf_CCHC"/>
</dbReference>
<dbReference type="Proteomes" id="UP001174136">
    <property type="component" value="Unassembled WGS sequence"/>
</dbReference>
<evidence type="ECO:0000256" key="3">
    <source>
        <dbReference type="SAM" id="MobiDB-lite"/>
    </source>
</evidence>